<evidence type="ECO:0000256" key="1">
    <source>
        <dbReference type="ARBA" id="ARBA00004141"/>
    </source>
</evidence>
<keyword evidence="4 6" id="KW-0472">Membrane</keyword>
<evidence type="ECO:0000256" key="5">
    <source>
        <dbReference type="SAM" id="MobiDB-lite"/>
    </source>
</evidence>
<evidence type="ECO:0000313" key="8">
    <source>
        <dbReference type="Proteomes" id="UP000316905"/>
    </source>
</evidence>
<dbReference type="Pfam" id="PF04610">
    <property type="entry name" value="TrbL"/>
    <property type="match status" value="1"/>
</dbReference>
<evidence type="ECO:0000256" key="3">
    <source>
        <dbReference type="ARBA" id="ARBA00022989"/>
    </source>
</evidence>
<feature type="transmembrane region" description="Helical" evidence="6">
    <location>
        <begin position="217"/>
        <end position="242"/>
    </location>
</feature>
<dbReference type="AlphaFoldDB" id="A0A562PP25"/>
<evidence type="ECO:0000256" key="2">
    <source>
        <dbReference type="ARBA" id="ARBA00022692"/>
    </source>
</evidence>
<dbReference type="GO" id="GO:0016020">
    <property type="term" value="C:membrane"/>
    <property type="evidence" value="ECO:0007669"/>
    <property type="project" value="UniProtKB-SubCell"/>
</dbReference>
<evidence type="ECO:0000256" key="6">
    <source>
        <dbReference type="SAM" id="Phobius"/>
    </source>
</evidence>
<keyword evidence="2 6" id="KW-0812">Transmembrane</keyword>
<dbReference type="InterPro" id="IPR007688">
    <property type="entry name" value="Conjugal_tfr_TrbL/VirB6"/>
</dbReference>
<dbReference type="OrthoDB" id="8525003at2"/>
<feature type="compositionally biased region" description="Gly residues" evidence="5">
    <location>
        <begin position="386"/>
        <end position="401"/>
    </location>
</feature>
<dbReference type="InterPro" id="IPR014150">
    <property type="entry name" value="Conjugal_tfr_TrbL"/>
</dbReference>
<feature type="compositionally biased region" description="Low complexity" evidence="5">
    <location>
        <begin position="370"/>
        <end position="382"/>
    </location>
</feature>
<comment type="caution">
    <text evidence="7">The sequence shown here is derived from an EMBL/GenBank/DDBJ whole genome shotgun (WGS) entry which is preliminary data.</text>
</comment>
<gene>
    <name evidence="7" type="ORF">IQ22_04544</name>
</gene>
<dbReference type="EMBL" id="VLKY01000033">
    <property type="protein sequence ID" value="TWI46169.1"/>
    <property type="molecule type" value="Genomic_DNA"/>
</dbReference>
<feature type="transmembrane region" description="Helical" evidence="6">
    <location>
        <begin position="278"/>
        <end position="309"/>
    </location>
</feature>
<protein>
    <submittedName>
        <fullName evidence="7">Type IV secretion system protein VirB6/type IV secretion system protein TrbL</fullName>
    </submittedName>
</protein>
<keyword evidence="8" id="KW-1185">Reference proteome</keyword>
<dbReference type="Proteomes" id="UP000316905">
    <property type="component" value="Unassembled WGS sequence"/>
</dbReference>
<feature type="region of interest" description="Disordered" evidence="5">
    <location>
        <begin position="489"/>
        <end position="527"/>
    </location>
</feature>
<evidence type="ECO:0000313" key="7">
    <source>
        <dbReference type="EMBL" id="TWI46169.1"/>
    </source>
</evidence>
<dbReference type="GO" id="GO:0030255">
    <property type="term" value="P:protein secretion by the type IV secretion system"/>
    <property type="evidence" value="ECO:0007669"/>
    <property type="project" value="InterPro"/>
</dbReference>
<evidence type="ECO:0000256" key="4">
    <source>
        <dbReference type="ARBA" id="ARBA00023136"/>
    </source>
</evidence>
<feature type="transmembrane region" description="Helical" evidence="6">
    <location>
        <begin position="86"/>
        <end position="104"/>
    </location>
</feature>
<sequence length="583" mass="58663">MRMSVNWKIAAIPLFIWLAFYSIDANAAINNGEMLNSVLQKYSDASEKWAVVITAAASRLFWTLTVISMCWTFGLLALRKADIGEFFTEATKFIIFTGFFWWLLVNGPDIAESFINSLKELGASAAGLNTSTKSIAPSGIIDVGFEIFYKICEQFSGWSPVMSACLFIEAIIILAILAIVAVNMLILLISAWVLSYAGIFFLGFGGSRWTSDIAINYYKTILGISAQLFTMVLIVGVAKTFLMDYANNMSEEITLAEMGVVLVAALILLLLVDKLPGMVAGIVGGAGAGAGTSFGAGAAIGAMGAAAAAMATSGAMMASAAKGIAANAQGGGQALAAAFKAASAGEGGAAGGSASQLLSATNSIYGGGDSPSSSSSSSTPLSEAMGFGGTSSGGGEGGGSSSSGSESDGGSFSGGESGAGSSSGGESGGGSSSGGESGIGSSSGGESGIGSSSGGESGGSSAGSKIAQAARIGLGTASNLAKGVGQMANNKKNELKDSWNESVSKTAGGKLAAEINNPGGKARERSEDQLLAKYDAAKASEDRSERLAKANDYFSSSTVDGNNSIGPSSSDLDDEINEFVNRA</sequence>
<reference evidence="7 8" key="1">
    <citation type="journal article" date="2015" name="Stand. Genomic Sci.">
        <title>Genomic Encyclopedia of Bacterial and Archaeal Type Strains, Phase III: the genomes of soil and plant-associated and newly described type strains.</title>
        <authorList>
            <person name="Whitman W.B."/>
            <person name="Woyke T."/>
            <person name="Klenk H.P."/>
            <person name="Zhou Y."/>
            <person name="Lilburn T.G."/>
            <person name="Beck B.J."/>
            <person name="De Vos P."/>
            <person name="Vandamme P."/>
            <person name="Eisen J.A."/>
            <person name="Garrity G."/>
            <person name="Hugenholtz P."/>
            <person name="Kyrpides N.C."/>
        </authorList>
    </citation>
    <scope>NUCLEOTIDE SEQUENCE [LARGE SCALE GENOMIC DNA]</scope>
    <source>
        <strain evidence="7 8">CGMCC 1.6858</strain>
    </source>
</reference>
<keyword evidence="3 6" id="KW-1133">Transmembrane helix</keyword>
<comment type="subcellular location">
    <subcellularLocation>
        <location evidence="1">Membrane</location>
        <topology evidence="1">Multi-pass membrane protein</topology>
    </subcellularLocation>
</comment>
<feature type="transmembrane region" description="Helical" evidence="6">
    <location>
        <begin position="185"/>
        <end position="205"/>
    </location>
</feature>
<dbReference type="RefSeq" id="WP_145145986.1">
    <property type="nucleotide sequence ID" value="NZ_VLKY01000033.1"/>
</dbReference>
<feature type="region of interest" description="Disordered" evidence="5">
    <location>
        <begin position="552"/>
        <end position="583"/>
    </location>
</feature>
<dbReference type="NCBIfam" id="TIGR02783">
    <property type="entry name" value="TrbL_P"/>
    <property type="match status" value="1"/>
</dbReference>
<organism evidence="7 8">
    <name type="scientific">Pseudomonas duriflava</name>
    <dbReference type="NCBI Taxonomy" id="459528"/>
    <lineage>
        <taxon>Bacteria</taxon>
        <taxon>Pseudomonadati</taxon>
        <taxon>Pseudomonadota</taxon>
        <taxon>Gammaproteobacteria</taxon>
        <taxon>Pseudomonadales</taxon>
        <taxon>Pseudomonadaceae</taxon>
        <taxon>Pseudomonas</taxon>
    </lineage>
</organism>
<name>A0A562PP25_9PSED</name>
<feature type="region of interest" description="Disordered" evidence="5">
    <location>
        <begin position="366"/>
        <end position="465"/>
    </location>
</feature>
<feature type="transmembrane region" description="Helical" evidence="6">
    <location>
        <begin position="254"/>
        <end position="272"/>
    </location>
</feature>
<proteinExistence type="predicted"/>
<feature type="compositionally biased region" description="Gly residues" evidence="5">
    <location>
        <begin position="411"/>
        <end position="461"/>
    </location>
</feature>
<accession>A0A562PP25</accession>
<feature type="compositionally biased region" description="Polar residues" evidence="5">
    <location>
        <begin position="553"/>
        <end position="570"/>
    </location>
</feature>
<feature type="transmembrane region" description="Helical" evidence="6">
    <location>
        <begin position="49"/>
        <end position="74"/>
    </location>
</feature>